<accession>A0A7V5P1U7</accession>
<comment type="caution">
    <text evidence="4">Lacks conserved residue(s) required for the propagation of feature annotation.</text>
</comment>
<feature type="binding site" evidence="4">
    <location>
        <position position="275"/>
    </location>
    <ligand>
        <name>S-adenosyl-L-methionine</name>
        <dbReference type="ChEBI" id="CHEBI:59789"/>
    </ligand>
</feature>
<dbReference type="InterPro" id="IPR002792">
    <property type="entry name" value="TRAM_dom"/>
</dbReference>
<dbReference type="InterPro" id="IPR012340">
    <property type="entry name" value="NA-bd_OB-fold"/>
</dbReference>
<dbReference type="EMBL" id="DROK01000304">
    <property type="protein sequence ID" value="HHI98226.1"/>
    <property type="molecule type" value="Genomic_DNA"/>
</dbReference>
<dbReference type="PROSITE" id="PS01230">
    <property type="entry name" value="TRMA_1"/>
    <property type="match status" value="1"/>
</dbReference>
<dbReference type="GO" id="GO:0070475">
    <property type="term" value="P:rRNA base methylation"/>
    <property type="evidence" value="ECO:0007669"/>
    <property type="project" value="TreeGrafter"/>
</dbReference>
<evidence type="ECO:0000256" key="5">
    <source>
        <dbReference type="PROSITE-ProRule" id="PRU10015"/>
    </source>
</evidence>
<feature type="domain" description="TRAM" evidence="6">
    <location>
        <begin position="1"/>
        <end position="59"/>
    </location>
</feature>
<dbReference type="PANTHER" id="PTHR11061">
    <property type="entry name" value="RNA M5U METHYLTRANSFERASE"/>
    <property type="match status" value="1"/>
</dbReference>
<feature type="active site" evidence="5">
    <location>
        <position position="399"/>
    </location>
</feature>
<dbReference type="PROSITE" id="PS01231">
    <property type="entry name" value="TRMA_2"/>
    <property type="match status" value="1"/>
</dbReference>
<dbReference type="EC" id="2.1.1.190" evidence="7"/>
<keyword evidence="1 4" id="KW-0489">Methyltransferase</keyword>
<dbReference type="CDD" id="cd02440">
    <property type="entry name" value="AdoMet_MTases"/>
    <property type="match status" value="1"/>
</dbReference>
<keyword evidence="3 4" id="KW-0949">S-adenosyl-L-methionine</keyword>
<dbReference type="InterPro" id="IPR029063">
    <property type="entry name" value="SAM-dependent_MTases_sf"/>
</dbReference>
<dbReference type="Pfam" id="PF05958">
    <property type="entry name" value="tRNA_U5-meth_tr"/>
    <property type="match status" value="1"/>
</dbReference>
<proteinExistence type="inferred from homology"/>
<evidence type="ECO:0000259" key="6">
    <source>
        <dbReference type="PROSITE" id="PS50926"/>
    </source>
</evidence>
<dbReference type="InterPro" id="IPR010280">
    <property type="entry name" value="U5_MeTrfase_fam"/>
</dbReference>
<feature type="binding site" evidence="4">
    <location>
        <position position="325"/>
    </location>
    <ligand>
        <name>S-adenosyl-L-methionine</name>
        <dbReference type="ChEBI" id="CHEBI:59789"/>
    </ligand>
</feature>
<dbReference type="Pfam" id="PF01938">
    <property type="entry name" value="TRAM"/>
    <property type="match status" value="1"/>
</dbReference>
<protein>
    <submittedName>
        <fullName evidence="7">23S rRNA (Uracil(1939)-C(5))-methyltransferase RlmD</fullName>
        <ecNumber evidence="7">2.1.1.190</ecNumber>
    </submittedName>
</protein>
<sequence>MKMEPEAVVTIEKLVHGGEGLARLPDGRVVFVPDTIPGEKVRIRITQKLGDYALARPEEILSPAPVRQEPECPYFGLCGGCQFQHLPYEAQLQEKLKIFKETLARVGKIEEDLVVGIEPSPKVFGYRNRLQFHVHQETGALGFLKRRSHDLVPVKRCLLTTPEVNEVIEKLPTIPAWKRLHPYVKRVNLGLSPVENQVVLLFWTQLKPRREDLYELLAALPVLKAVFYWIRGRAPEGPFPEDAPHKGRRLFAVPGEIAGLGAEKIFLASAGVFVQANWDINLKLIGYVKEKAGTDENTRVLDLHCGIGNFLLPLSINAAEGLGVDTDHRAIADGVDNKNLWGLKQVSLRVSSAIEALIDLFKAAETYPLVVLDPPRGGCKEILRFLPDIAVDRLIYVSCDPPTLARDLRILRENGFEIEEIKAFDMFPQTFHLESATILYRKR</sequence>
<feature type="binding site" evidence="4">
    <location>
        <position position="373"/>
    </location>
    <ligand>
        <name>S-adenosyl-L-methionine</name>
        <dbReference type="ChEBI" id="CHEBI:59789"/>
    </ligand>
</feature>
<evidence type="ECO:0000256" key="4">
    <source>
        <dbReference type="PROSITE-ProRule" id="PRU01024"/>
    </source>
</evidence>
<dbReference type="PROSITE" id="PS50926">
    <property type="entry name" value="TRAM"/>
    <property type="match status" value="1"/>
</dbReference>
<dbReference type="AlphaFoldDB" id="A0A7V5P1U7"/>
<dbReference type="SUPFAM" id="SSF50249">
    <property type="entry name" value="Nucleic acid-binding proteins"/>
    <property type="match status" value="1"/>
</dbReference>
<dbReference type="InterPro" id="IPR030391">
    <property type="entry name" value="MeTrfase_TrmA_CS"/>
</dbReference>
<feature type="active site" description="Nucleophile" evidence="4">
    <location>
        <position position="399"/>
    </location>
</feature>
<dbReference type="SUPFAM" id="SSF53335">
    <property type="entry name" value="S-adenosyl-L-methionine-dependent methyltransferases"/>
    <property type="match status" value="1"/>
</dbReference>
<dbReference type="GO" id="GO:0070041">
    <property type="term" value="F:rRNA (uridine-C5-)-methyltransferase activity"/>
    <property type="evidence" value="ECO:0007669"/>
    <property type="project" value="TreeGrafter"/>
</dbReference>
<dbReference type="Proteomes" id="UP000886101">
    <property type="component" value="Unassembled WGS sequence"/>
</dbReference>
<organism evidence="7">
    <name type="scientific">Thermodesulfatator atlanticus</name>
    <dbReference type="NCBI Taxonomy" id="501497"/>
    <lineage>
        <taxon>Bacteria</taxon>
        <taxon>Pseudomonadati</taxon>
        <taxon>Thermodesulfobacteriota</taxon>
        <taxon>Thermodesulfobacteria</taxon>
        <taxon>Thermodesulfobacteriales</taxon>
        <taxon>Thermodesulfatatoraceae</taxon>
        <taxon>Thermodesulfatator</taxon>
    </lineage>
</organism>
<dbReference type="InterPro" id="IPR030390">
    <property type="entry name" value="MeTrfase_TrmA_AS"/>
</dbReference>
<dbReference type="Gene3D" id="3.40.50.150">
    <property type="entry name" value="Vaccinia Virus protein VP39"/>
    <property type="match status" value="1"/>
</dbReference>
<dbReference type="PROSITE" id="PS51687">
    <property type="entry name" value="SAM_MT_RNA_M5U"/>
    <property type="match status" value="1"/>
</dbReference>
<keyword evidence="2 4" id="KW-0808">Transferase</keyword>
<evidence type="ECO:0000256" key="1">
    <source>
        <dbReference type="ARBA" id="ARBA00022603"/>
    </source>
</evidence>
<dbReference type="PANTHER" id="PTHR11061:SF30">
    <property type="entry name" value="TRNA (URACIL(54)-C(5))-METHYLTRANSFERASE"/>
    <property type="match status" value="1"/>
</dbReference>
<evidence type="ECO:0000256" key="3">
    <source>
        <dbReference type="ARBA" id="ARBA00022691"/>
    </source>
</evidence>
<name>A0A7V5P1U7_9BACT</name>
<comment type="similarity">
    <text evidence="4">Belongs to the class I-like SAM-binding methyltransferase superfamily. RNA M5U methyltransferase family.</text>
</comment>
<comment type="caution">
    <text evidence="7">The sequence shown here is derived from an EMBL/GenBank/DDBJ whole genome shotgun (WGS) entry which is preliminary data.</text>
</comment>
<reference evidence="7" key="1">
    <citation type="journal article" date="2020" name="mSystems">
        <title>Genome- and Community-Level Interaction Insights into Carbon Utilization and Element Cycling Functions of Hydrothermarchaeota in Hydrothermal Sediment.</title>
        <authorList>
            <person name="Zhou Z."/>
            <person name="Liu Y."/>
            <person name="Xu W."/>
            <person name="Pan J."/>
            <person name="Luo Z.H."/>
            <person name="Li M."/>
        </authorList>
    </citation>
    <scope>NUCLEOTIDE SEQUENCE [LARGE SCALE GENOMIC DNA]</scope>
    <source>
        <strain evidence="7">HyVt-533</strain>
    </source>
</reference>
<dbReference type="Gene3D" id="2.40.50.1070">
    <property type="match status" value="1"/>
</dbReference>
<evidence type="ECO:0000313" key="7">
    <source>
        <dbReference type="EMBL" id="HHI98226.1"/>
    </source>
</evidence>
<evidence type="ECO:0000256" key="2">
    <source>
        <dbReference type="ARBA" id="ARBA00022679"/>
    </source>
</evidence>
<dbReference type="NCBIfam" id="TIGR00479">
    <property type="entry name" value="rumA"/>
    <property type="match status" value="1"/>
</dbReference>
<gene>
    <name evidence="7" type="primary">rlmD</name>
    <name evidence="7" type="ORF">ENJ96_10335</name>
</gene>
<dbReference type="Gene3D" id="2.40.50.140">
    <property type="entry name" value="Nucleic acid-binding proteins"/>
    <property type="match status" value="1"/>
</dbReference>